<comment type="caution">
    <text evidence="7">The sequence shown here is derived from an EMBL/GenBank/DDBJ whole genome shotgun (WGS) entry which is preliminary data.</text>
</comment>
<keyword evidence="1 7" id="KW-0808">Transferase</keyword>
<accession>A0A2S9YSS2</accession>
<dbReference type="InterPro" id="IPR017441">
    <property type="entry name" value="Protein_kinase_ATP_BS"/>
</dbReference>
<feature type="binding site" evidence="5">
    <location>
        <position position="49"/>
    </location>
    <ligand>
        <name>ATP</name>
        <dbReference type="ChEBI" id="CHEBI:30616"/>
    </ligand>
</feature>
<sequence length="750" mass="83056">MGDLSTEPLDELQTFPPQRFLMLEDVGSGTHASIMQAWDRQLNRRVACKISFDVSAVDTVDPELLDEAGLTEPVRAQLKAAKAPILKYTALREARLLALVVHPNVIPLIDVGLFQDGVVALVMPYLEGGTLENRRFTERWQDVLAIAVQIGRGLAAIHDAGILHRDLKPNNIVFDGKRWPFIIDLGLSCLLSDTASMADRVGTRDYMPPEVIARGFQDVRDDLYAYCMIVYEMFYGHSPFASVAARGAGRVTKSTRADRLPRALVKILERGLAPNAEQRWPDMAALLDALENVQQPAQRRWRWAAAAAGLGMAASLVFGFLAVSRPAHADACDDISGELEQIWDDEIQAELRGAFGSRQAGDGLERWAGRWVNVRAAECNAAKRSGASPKATPCSASVRDRFQATVQAFRTPHLREGLSYATVIAALPAPDHCIDHPEDAEWGYGGLLELRNIDVEVQALVGMGDLEVARARQQDYMDLSLELRSEYGIARATFWRGEIRRLAGELDGAVEDFERAYRQAWALGLGVFGAEVQMKLAAVAGARGDIGGVEAHANGAEAVFAEYRPDRMAELLQVHGLALVAGPERVRVRGVGLLLRAVELREAELQEHGGTRELLSAAHESYARGLLAVNRADEALEYLDLALRVHQEEFGHGSWRTRGILLQKFRALVELRQFDNAEFAERTILKLDRDTQQWRRYTTDAHWLGKNYADAGEHRRATKVLRAGRARAIERGLLDEVARLDHALEELGSK</sequence>
<dbReference type="Pfam" id="PF00069">
    <property type="entry name" value="Pkinase"/>
    <property type="match status" value="1"/>
</dbReference>
<dbReference type="InterPro" id="IPR011990">
    <property type="entry name" value="TPR-like_helical_dom_sf"/>
</dbReference>
<dbReference type="PANTHER" id="PTHR43289:SF6">
    <property type="entry name" value="SERINE_THREONINE-PROTEIN KINASE NEKL-3"/>
    <property type="match status" value="1"/>
</dbReference>
<dbReference type="OrthoDB" id="5527083at2"/>
<dbReference type="InterPro" id="IPR000719">
    <property type="entry name" value="Prot_kinase_dom"/>
</dbReference>
<dbReference type="PROSITE" id="PS00107">
    <property type="entry name" value="PROTEIN_KINASE_ATP"/>
    <property type="match status" value="1"/>
</dbReference>
<evidence type="ECO:0000256" key="1">
    <source>
        <dbReference type="ARBA" id="ARBA00022679"/>
    </source>
</evidence>
<dbReference type="Gene3D" id="1.10.510.10">
    <property type="entry name" value="Transferase(Phosphotransferase) domain 1"/>
    <property type="match status" value="1"/>
</dbReference>
<dbReference type="RefSeq" id="WP_106089117.1">
    <property type="nucleotide sequence ID" value="NZ_PVNL01000044.1"/>
</dbReference>
<keyword evidence="4 5" id="KW-0067">ATP-binding</keyword>
<dbReference type="PANTHER" id="PTHR43289">
    <property type="entry name" value="MITOGEN-ACTIVATED PROTEIN KINASE KINASE KINASE 20-RELATED"/>
    <property type="match status" value="1"/>
</dbReference>
<dbReference type="Gene3D" id="1.25.40.10">
    <property type="entry name" value="Tetratricopeptide repeat domain"/>
    <property type="match status" value="1"/>
</dbReference>
<dbReference type="InterPro" id="IPR008271">
    <property type="entry name" value="Ser/Thr_kinase_AS"/>
</dbReference>
<evidence type="ECO:0000313" key="8">
    <source>
        <dbReference type="Proteomes" id="UP000238823"/>
    </source>
</evidence>
<dbReference type="GO" id="GO:0004674">
    <property type="term" value="F:protein serine/threonine kinase activity"/>
    <property type="evidence" value="ECO:0007669"/>
    <property type="project" value="UniProtKB-EC"/>
</dbReference>
<dbReference type="SUPFAM" id="SSF48452">
    <property type="entry name" value="TPR-like"/>
    <property type="match status" value="1"/>
</dbReference>
<evidence type="ECO:0000256" key="5">
    <source>
        <dbReference type="PROSITE-ProRule" id="PRU10141"/>
    </source>
</evidence>
<dbReference type="InterPro" id="IPR011009">
    <property type="entry name" value="Kinase-like_dom_sf"/>
</dbReference>
<evidence type="ECO:0000256" key="3">
    <source>
        <dbReference type="ARBA" id="ARBA00022777"/>
    </source>
</evidence>
<protein>
    <submittedName>
        <fullName evidence="7">Serine/threonine-protein kinase PrkC</fullName>
        <ecNumber evidence="7">2.7.11.1</ecNumber>
    </submittedName>
</protein>
<dbReference type="SUPFAM" id="SSF56112">
    <property type="entry name" value="Protein kinase-like (PK-like)"/>
    <property type="match status" value="1"/>
</dbReference>
<dbReference type="PROSITE" id="PS00108">
    <property type="entry name" value="PROTEIN_KINASE_ST"/>
    <property type="match status" value="1"/>
</dbReference>
<dbReference type="Gene3D" id="3.30.200.20">
    <property type="entry name" value="Phosphorylase Kinase, domain 1"/>
    <property type="match status" value="1"/>
</dbReference>
<name>A0A2S9YSS2_9BACT</name>
<dbReference type="EMBL" id="PVNL01000044">
    <property type="protein sequence ID" value="PRQ08136.1"/>
    <property type="molecule type" value="Genomic_DNA"/>
</dbReference>
<dbReference type="SMART" id="SM00220">
    <property type="entry name" value="S_TKc"/>
    <property type="match status" value="1"/>
</dbReference>
<dbReference type="AlphaFoldDB" id="A0A2S9YSS2"/>
<reference evidence="7 8" key="1">
    <citation type="submission" date="2018-03" db="EMBL/GenBank/DDBJ databases">
        <title>Draft Genome Sequences of the Obligatory Marine Myxobacteria Enhygromyxa salina SWB007.</title>
        <authorList>
            <person name="Poehlein A."/>
            <person name="Moghaddam J.A."/>
            <person name="Harms H."/>
            <person name="Alanjari M."/>
            <person name="Koenig G.M."/>
            <person name="Daniel R."/>
            <person name="Schaeberle T.F."/>
        </authorList>
    </citation>
    <scope>NUCLEOTIDE SEQUENCE [LARGE SCALE GENOMIC DNA]</scope>
    <source>
        <strain evidence="7 8">SWB007</strain>
    </source>
</reference>
<dbReference type="PROSITE" id="PS50011">
    <property type="entry name" value="PROTEIN_KINASE_DOM"/>
    <property type="match status" value="1"/>
</dbReference>
<evidence type="ECO:0000256" key="4">
    <source>
        <dbReference type="ARBA" id="ARBA00022840"/>
    </source>
</evidence>
<keyword evidence="3 7" id="KW-0418">Kinase</keyword>
<dbReference type="GO" id="GO:0005524">
    <property type="term" value="F:ATP binding"/>
    <property type="evidence" value="ECO:0007669"/>
    <property type="project" value="UniProtKB-UniRule"/>
</dbReference>
<organism evidence="7 8">
    <name type="scientific">Enhygromyxa salina</name>
    <dbReference type="NCBI Taxonomy" id="215803"/>
    <lineage>
        <taxon>Bacteria</taxon>
        <taxon>Pseudomonadati</taxon>
        <taxon>Myxococcota</taxon>
        <taxon>Polyangia</taxon>
        <taxon>Nannocystales</taxon>
        <taxon>Nannocystaceae</taxon>
        <taxon>Enhygromyxa</taxon>
    </lineage>
</organism>
<dbReference type="Proteomes" id="UP000238823">
    <property type="component" value="Unassembled WGS sequence"/>
</dbReference>
<proteinExistence type="predicted"/>
<dbReference type="EC" id="2.7.11.1" evidence="7"/>
<evidence type="ECO:0000313" key="7">
    <source>
        <dbReference type="EMBL" id="PRQ08136.1"/>
    </source>
</evidence>
<evidence type="ECO:0000256" key="2">
    <source>
        <dbReference type="ARBA" id="ARBA00022741"/>
    </source>
</evidence>
<dbReference type="CDD" id="cd14014">
    <property type="entry name" value="STKc_PknB_like"/>
    <property type="match status" value="1"/>
</dbReference>
<feature type="domain" description="Protein kinase" evidence="6">
    <location>
        <begin position="20"/>
        <end position="291"/>
    </location>
</feature>
<gene>
    <name evidence="7" type="primary">prkC_17</name>
    <name evidence="7" type="ORF">ENSA7_21080</name>
</gene>
<evidence type="ECO:0000259" key="6">
    <source>
        <dbReference type="PROSITE" id="PS50011"/>
    </source>
</evidence>
<keyword evidence="2 5" id="KW-0547">Nucleotide-binding</keyword>